<dbReference type="Proteomes" id="UP000261704">
    <property type="component" value="Chromosome"/>
</dbReference>
<gene>
    <name evidence="2" type="ORF">BAR1_16780</name>
</gene>
<evidence type="ECO:0000256" key="1">
    <source>
        <dbReference type="SAM" id="SignalP"/>
    </source>
</evidence>
<name>A0A347UKR2_9RHOB</name>
<sequence>MKRIIGAIVLALGLTACTTYEAVEEAVVIEEPASVEPVAGSLKSDCTPTDTDDGIGGTGCKVVD</sequence>
<reference evidence="2 3" key="1">
    <citation type="submission" date="2018-09" db="EMBL/GenBank/DDBJ databases">
        <title>Profundibacter amoris BAR1 gen. nov., sp. nov., a new member of the Roseobacter clade isolated at Lokis Castle Vent Field on the Arctic Mid-Oceanic Ridge.</title>
        <authorList>
            <person name="Le Moine Bauer S."/>
            <person name="Sjoeberg A.G."/>
            <person name="L'Haridon S."/>
            <person name="Stokke R."/>
            <person name="Roalkvam I."/>
            <person name="Steen I.H."/>
            <person name="Dahle H."/>
        </authorList>
    </citation>
    <scope>NUCLEOTIDE SEQUENCE [LARGE SCALE GENOMIC DNA]</scope>
    <source>
        <strain evidence="2 3">BAR1</strain>
    </source>
</reference>
<keyword evidence="1" id="KW-0732">Signal</keyword>
<organism evidence="2 3">
    <name type="scientific">Profundibacter amoris</name>
    <dbReference type="NCBI Taxonomy" id="2171755"/>
    <lineage>
        <taxon>Bacteria</taxon>
        <taxon>Pseudomonadati</taxon>
        <taxon>Pseudomonadota</taxon>
        <taxon>Alphaproteobacteria</taxon>
        <taxon>Rhodobacterales</taxon>
        <taxon>Paracoccaceae</taxon>
        <taxon>Profundibacter</taxon>
    </lineage>
</organism>
<evidence type="ECO:0000313" key="3">
    <source>
        <dbReference type="Proteomes" id="UP000261704"/>
    </source>
</evidence>
<dbReference type="RefSeq" id="WP_118944091.1">
    <property type="nucleotide sequence ID" value="NZ_CP032125.1"/>
</dbReference>
<proteinExistence type="predicted"/>
<feature type="signal peptide" evidence="1">
    <location>
        <begin position="1"/>
        <end position="22"/>
    </location>
</feature>
<dbReference type="KEGG" id="pamo:BAR1_16780"/>
<evidence type="ECO:0000313" key="2">
    <source>
        <dbReference type="EMBL" id="AXX99440.1"/>
    </source>
</evidence>
<dbReference type="AlphaFoldDB" id="A0A347UKR2"/>
<keyword evidence="3" id="KW-1185">Reference proteome</keyword>
<dbReference type="EMBL" id="CP032125">
    <property type="protein sequence ID" value="AXX99440.1"/>
    <property type="molecule type" value="Genomic_DNA"/>
</dbReference>
<dbReference type="PROSITE" id="PS51257">
    <property type="entry name" value="PROKAR_LIPOPROTEIN"/>
    <property type="match status" value="1"/>
</dbReference>
<feature type="chain" id="PRO_5016915498" evidence="1">
    <location>
        <begin position="23"/>
        <end position="64"/>
    </location>
</feature>
<accession>A0A347UKR2</accession>
<protein>
    <submittedName>
        <fullName evidence="2">Uncharacterized protein</fullName>
    </submittedName>
</protein>